<dbReference type="PANTHER" id="PTHR46747">
    <property type="entry name" value="ALPHA-PROTEIN KINASE 1"/>
    <property type="match status" value="1"/>
</dbReference>
<dbReference type="EMBL" id="FR931647">
    <property type="protein sequence ID" value="CDQ97561.1"/>
    <property type="molecule type" value="Genomic_DNA"/>
</dbReference>
<dbReference type="Proteomes" id="UP000193380">
    <property type="component" value="Unassembled WGS sequence"/>
</dbReference>
<feature type="domain" description="Alpha-type protein kinase" evidence="5">
    <location>
        <begin position="684"/>
        <end position="785"/>
    </location>
</feature>
<reference evidence="6" key="1">
    <citation type="journal article" date="2014" name="Nat. Commun.">
        <title>The rainbow trout genome provides novel insights into evolution after whole-genome duplication in vertebrates.</title>
        <authorList>
            <person name="Berthelot C."/>
            <person name="Brunet F."/>
            <person name="Chalopin D."/>
            <person name="Juanchich A."/>
            <person name="Bernard M."/>
            <person name="Noel B."/>
            <person name="Bento P."/>
            <person name="Da Silva C."/>
            <person name="Labadie K."/>
            <person name="Alberti A."/>
            <person name="Aury J.M."/>
            <person name="Louis A."/>
            <person name="Dehais P."/>
            <person name="Bardou P."/>
            <person name="Montfort J."/>
            <person name="Klopp C."/>
            <person name="Cabau C."/>
            <person name="Gaspin C."/>
            <person name="Thorgaard G.H."/>
            <person name="Boussaha M."/>
            <person name="Quillet E."/>
            <person name="Guyomard R."/>
            <person name="Galiana D."/>
            <person name="Bobe J."/>
            <person name="Volff J.N."/>
            <person name="Genet C."/>
            <person name="Wincker P."/>
            <person name="Jaillon O."/>
            <person name="Roest Crollius H."/>
            <person name="Guiguen Y."/>
        </authorList>
    </citation>
    <scope>NUCLEOTIDE SEQUENCE [LARGE SCALE GENOMIC DNA]</scope>
</reference>
<keyword evidence="2" id="KW-0808">Transferase</keyword>
<dbReference type="GO" id="GO:0004674">
    <property type="term" value="F:protein serine/threonine kinase activity"/>
    <property type="evidence" value="ECO:0007669"/>
    <property type="project" value="UniProtKB-KW"/>
</dbReference>
<reference evidence="6" key="2">
    <citation type="submission" date="2014-03" db="EMBL/GenBank/DDBJ databases">
        <authorList>
            <person name="Genoscope - CEA"/>
        </authorList>
    </citation>
    <scope>NUCLEOTIDE SEQUENCE</scope>
</reference>
<dbReference type="STRING" id="8022.A0A060Z0K1"/>
<dbReference type="PaxDb" id="8022-A0A060Z0K1"/>
<feature type="compositionally biased region" description="Polar residues" evidence="4">
    <location>
        <begin position="448"/>
        <end position="462"/>
    </location>
</feature>
<gene>
    <name evidence="6" type="ORF">GSONMT00057112001</name>
</gene>
<evidence type="ECO:0000259" key="5">
    <source>
        <dbReference type="PROSITE" id="PS51158"/>
    </source>
</evidence>
<evidence type="ECO:0000313" key="6">
    <source>
        <dbReference type="EMBL" id="CDQ97561.1"/>
    </source>
</evidence>
<dbReference type="Pfam" id="PF02816">
    <property type="entry name" value="Alpha_kinase"/>
    <property type="match status" value="1"/>
</dbReference>
<evidence type="ECO:0000256" key="3">
    <source>
        <dbReference type="ARBA" id="ARBA00022777"/>
    </source>
</evidence>
<dbReference type="InterPro" id="IPR004166">
    <property type="entry name" value="a-kinase_dom"/>
</dbReference>
<dbReference type="GO" id="GO:0005929">
    <property type="term" value="C:cilium"/>
    <property type="evidence" value="ECO:0007669"/>
    <property type="project" value="TreeGrafter"/>
</dbReference>
<dbReference type="PANTHER" id="PTHR46747:SF1">
    <property type="entry name" value="ALPHA-PROTEIN KINASE 1"/>
    <property type="match status" value="1"/>
</dbReference>
<feature type="compositionally biased region" description="Low complexity" evidence="4">
    <location>
        <begin position="528"/>
        <end position="542"/>
    </location>
</feature>
<dbReference type="GO" id="GO:0048029">
    <property type="term" value="F:monosaccharide binding"/>
    <property type="evidence" value="ECO:0007669"/>
    <property type="project" value="TreeGrafter"/>
</dbReference>
<evidence type="ECO:0000313" key="7">
    <source>
        <dbReference type="Proteomes" id="UP000193380"/>
    </source>
</evidence>
<dbReference type="GO" id="GO:0045087">
    <property type="term" value="P:innate immune response"/>
    <property type="evidence" value="ECO:0007669"/>
    <property type="project" value="TreeGrafter"/>
</dbReference>
<dbReference type="SUPFAM" id="SSF56112">
    <property type="entry name" value="Protein kinase-like (PK-like)"/>
    <property type="match status" value="1"/>
</dbReference>
<feature type="compositionally biased region" description="Low complexity" evidence="4">
    <location>
        <begin position="465"/>
        <end position="483"/>
    </location>
</feature>
<organism evidence="6 7">
    <name type="scientific">Oncorhynchus mykiss</name>
    <name type="common">Rainbow trout</name>
    <name type="synonym">Salmo gairdneri</name>
    <dbReference type="NCBI Taxonomy" id="8022"/>
    <lineage>
        <taxon>Eukaryota</taxon>
        <taxon>Metazoa</taxon>
        <taxon>Chordata</taxon>
        <taxon>Craniata</taxon>
        <taxon>Vertebrata</taxon>
        <taxon>Euteleostomi</taxon>
        <taxon>Actinopterygii</taxon>
        <taxon>Neopterygii</taxon>
        <taxon>Teleostei</taxon>
        <taxon>Protacanthopterygii</taxon>
        <taxon>Salmoniformes</taxon>
        <taxon>Salmonidae</taxon>
        <taxon>Salmoninae</taxon>
        <taxon>Oncorhynchus</taxon>
    </lineage>
</organism>
<accession>A0A060Z0K1</accession>
<dbReference type="InterPro" id="IPR043529">
    <property type="entry name" value="ALPK1"/>
</dbReference>
<feature type="region of interest" description="Disordered" evidence="4">
    <location>
        <begin position="448"/>
        <end position="487"/>
    </location>
</feature>
<keyword evidence="1" id="KW-0723">Serine/threonine-protein kinase</keyword>
<keyword evidence="3" id="KW-0418">Kinase</keyword>
<evidence type="ECO:0000256" key="2">
    <source>
        <dbReference type="ARBA" id="ARBA00022679"/>
    </source>
</evidence>
<dbReference type="GO" id="GO:0002753">
    <property type="term" value="P:cytoplasmic pattern recognition receptor signaling pathway"/>
    <property type="evidence" value="ECO:0007669"/>
    <property type="project" value="TreeGrafter"/>
</dbReference>
<dbReference type="GO" id="GO:0005524">
    <property type="term" value="F:ATP binding"/>
    <property type="evidence" value="ECO:0007669"/>
    <property type="project" value="InterPro"/>
</dbReference>
<dbReference type="Gene3D" id="3.30.200.20">
    <property type="entry name" value="Phosphorylase Kinase, domain 1"/>
    <property type="match status" value="1"/>
</dbReference>
<sequence>MCQALLKASILAREPQWAASVVFLMDRFLYWTDESSRLLKITKLLHRHYPGTPIAPQLVIRQARVYLNDGKLQKAEYILSSLINTSGATGCWIYQSDSDRTLIQAVSVQVRGQVLQKLGLWLEAAELIWTSLVGYYALPQPDKKGIGTSLGILANILVSMNDGDFHAFKTNPGIDLCFLENDGHRLLSAAEAAKMAVVYSQYASLYVLTNVVTQGTCLLSYSFSVECPPSDKHSFLLQAKEAFEIGLLTKTGGDMVTSKQELHTFLKAAYSLTVSHKWLGTPQKTVDQARLVCREALEKFYAYCHADSQQRDALCTGVMSLITQVKILLRVNPFLNSDKGSFIPDSYRDVVEERAVRFTLDGFSQVMGRFRQYHTSVCEASEASCRRKHEGHQAGLCITALGTTATAPNTECATENHKPQKATHKEEQSTLLLAPRLPQEQELCTTLGSTEELPSNSYNKMSLKSLRSNSSTRVTSSSSTHTGSDVEQFEMIDEQSLIETVETEEECRRPTGDGVVTHPEYQDKSRTSSFSSIGDSLGSQSSWQKLSLSDTSREAAAVPQIDTGSPHPFGPNSAAAYHRRPPQLGSEGLIPEQCLSTEIDSSYEMVEKEIGHIIPSHPNHSCYTCLKHGIMGGLVPENQYVLTEEDYIALLAGMCHGCMLKRLQSDMKFKLGKQKSAYSALLLKYSRASGLWTSRETYVYIGEPIGKQGQQRIALWVQFLHQEERLSSYVGKEYLEPKGIQFHLSDVERQMTAQYYVTEFNKRLYKEKVTAQIFFIPSEVLLVRH</sequence>
<dbReference type="PROSITE" id="PS51158">
    <property type="entry name" value="ALPHA_KINASE"/>
    <property type="match status" value="1"/>
</dbReference>
<dbReference type="InterPro" id="IPR011009">
    <property type="entry name" value="Kinase-like_dom_sf"/>
</dbReference>
<name>A0A060Z0K1_ONCMY</name>
<dbReference type="AlphaFoldDB" id="A0A060Z0K1"/>
<evidence type="ECO:0000256" key="4">
    <source>
        <dbReference type="SAM" id="MobiDB-lite"/>
    </source>
</evidence>
<feature type="region of interest" description="Disordered" evidence="4">
    <location>
        <begin position="501"/>
        <end position="577"/>
    </location>
</feature>
<proteinExistence type="predicted"/>
<evidence type="ECO:0000256" key="1">
    <source>
        <dbReference type="ARBA" id="ARBA00022527"/>
    </source>
</evidence>
<dbReference type="SMART" id="SM00811">
    <property type="entry name" value="Alpha_kinase"/>
    <property type="match status" value="1"/>
</dbReference>
<protein>
    <recommendedName>
        <fullName evidence="5">Alpha-type protein kinase domain-containing protein</fullName>
    </recommendedName>
</protein>